<dbReference type="Pfam" id="PF13462">
    <property type="entry name" value="Thioredoxin_4"/>
    <property type="match status" value="1"/>
</dbReference>
<dbReference type="EMBL" id="JACICD010000008">
    <property type="protein sequence ID" value="MBB3773184.1"/>
    <property type="molecule type" value="Genomic_DNA"/>
</dbReference>
<dbReference type="SUPFAM" id="SSF52833">
    <property type="entry name" value="Thioredoxin-like"/>
    <property type="match status" value="1"/>
</dbReference>
<sequence>MIDRRRFIEGLGTAALTTAALVALSGPDALNFGKMSFIGAAEAQTVDAAKLLEPGALPDQVLGKADAPVTIIEYASMTCGHCAHFHATTFPVLKEKYIDTGKVRFILREFPLDIVAKAAFMLARCAGEGKYYPLTDTLFDNQKAWAFNNNPAQALLAIAKQSGMTEQQFNTCLNDAKLAGQIDEVAQRGAKDFGIDSTPTFFINGKKVSGAMSTEELDKELAPLLGAN</sequence>
<dbReference type="InterPro" id="IPR013766">
    <property type="entry name" value="Thioredoxin_domain"/>
</dbReference>
<dbReference type="PANTHER" id="PTHR13887:SF56">
    <property type="entry name" value="THIOREDOXIN-LIKE REDUCTASE RV2466C"/>
    <property type="match status" value="1"/>
</dbReference>
<dbReference type="GO" id="GO:0016853">
    <property type="term" value="F:isomerase activity"/>
    <property type="evidence" value="ECO:0007669"/>
    <property type="project" value="UniProtKB-KW"/>
</dbReference>
<dbReference type="AlphaFoldDB" id="A0A839ZEJ3"/>
<dbReference type="InterPro" id="IPR036249">
    <property type="entry name" value="Thioredoxin-like_sf"/>
</dbReference>
<comment type="similarity">
    <text evidence="2">Belongs to the thioredoxin family. DsbA subfamily.</text>
</comment>
<comment type="caution">
    <text evidence="4">The sequence shown here is derived from an EMBL/GenBank/DDBJ whole genome shotgun (WGS) entry which is preliminary data.</text>
</comment>
<keyword evidence="4" id="KW-0413">Isomerase</keyword>
<dbReference type="RefSeq" id="WP_183191333.1">
    <property type="nucleotide sequence ID" value="NZ_JACICD010000008.1"/>
</dbReference>
<evidence type="ECO:0000256" key="2">
    <source>
        <dbReference type="ARBA" id="ARBA00005791"/>
    </source>
</evidence>
<reference evidence="4 5" key="1">
    <citation type="submission" date="2020-08" db="EMBL/GenBank/DDBJ databases">
        <title>Genomic Encyclopedia of Type Strains, Phase IV (KMG-IV): sequencing the most valuable type-strain genomes for metagenomic binning, comparative biology and taxonomic classification.</title>
        <authorList>
            <person name="Goeker M."/>
        </authorList>
    </citation>
    <scope>NUCLEOTIDE SEQUENCE [LARGE SCALE GENOMIC DNA]</scope>
    <source>
        <strain evidence="4 5">DSM 5895</strain>
    </source>
</reference>
<evidence type="ECO:0000313" key="5">
    <source>
        <dbReference type="Proteomes" id="UP000533469"/>
    </source>
</evidence>
<evidence type="ECO:0000259" key="3">
    <source>
        <dbReference type="PROSITE" id="PS51352"/>
    </source>
</evidence>
<protein>
    <submittedName>
        <fullName evidence="4">Protein-disulfide isomerase</fullName>
    </submittedName>
</protein>
<comment type="function">
    <text evidence="1">May be required for disulfide bond formation in some proteins.</text>
</comment>
<accession>A0A839ZEJ3</accession>
<dbReference type="Proteomes" id="UP000533469">
    <property type="component" value="Unassembled WGS sequence"/>
</dbReference>
<evidence type="ECO:0000313" key="4">
    <source>
        <dbReference type="EMBL" id="MBB3773184.1"/>
    </source>
</evidence>
<dbReference type="InterPro" id="IPR012336">
    <property type="entry name" value="Thioredoxin-like_fold"/>
</dbReference>
<gene>
    <name evidence="4" type="ORF">FHS55_003815</name>
</gene>
<dbReference type="PROSITE" id="PS51318">
    <property type="entry name" value="TAT"/>
    <property type="match status" value="1"/>
</dbReference>
<feature type="domain" description="Thioredoxin" evidence="3">
    <location>
        <begin position="40"/>
        <end position="226"/>
    </location>
</feature>
<keyword evidence="5" id="KW-1185">Reference proteome</keyword>
<dbReference type="Gene3D" id="1.10.40.80">
    <property type="match status" value="1"/>
</dbReference>
<name>A0A839ZEJ3_9HYPH</name>
<evidence type="ECO:0000256" key="1">
    <source>
        <dbReference type="ARBA" id="ARBA00003565"/>
    </source>
</evidence>
<organism evidence="4 5">
    <name type="scientific">Ancylobacter tetraedralis</name>
    <dbReference type="NCBI Taxonomy" id="217068"/>
    <lineage>
        <taxon>Bacteria</taxon>
        <taxon>Pseudomonadati</taxon>
        <taxon>Pseudomonadota</taxon>
        <taxon>Alphaproteobacteria</taxon>
        <taxon>Hyphomicrobiales</taxon>
        <taxon>Xanthobacteraceae</taxon>
        <taxon>Ancylobacter</taxon>
    </lineage>
</organism>
<dbReference type="Gene3D" id="3.40.30.10">
    <property type="entry name" value="Glutaredoxin"/>
    <property type="match status" value="1"/>
</dbReference>
<dbReference type="InterPro" id="IPR006311">
    <property type="entry name" value="TAT_signal"/>
</dbReference>
<dbReference type="PROSITE" id="PS51352">
    <property type="entry name" value="THIOREDOXIN_2"/>
    <property type="match status" value="1"/>
</dbReference>
<dbReference type="PANTHER" id="PTHR13887">
    <property type="entry name" value="GLUTATHIONE S-TRANSFERASE KAPPA"/>
    <property type="match status" value="1"/>
</dbReference>
<proteinExistence type="inferred from homology"/>